<accession>A0A2A6CEY0</accession>
<evidence type="ECO:0000256" key="4">
    <source>
        <dbReference type="SAM" id="MobiDB-lite"/>
    </source>
</evidence>
<feature type="region of interest" description="Disordered" evidence="4">
    <location>
        <begin position="1462"/>
        <end position="1686"/>
    </location>
</feature>
<dbReference type="PANTHER" id="PTHR23159:SF31">
    <property type="entry name" value="CENTROSOME-ASSOCIATED PROTEIN CEP250 ISOFORM X1"/>
    <property type="match status" value="1"/>
</dbReference>
<feature type="coiled-coil region" evidence="3">
    <location>
        <begin position="278"/>
        <end position="312"/>
    </location>
</feature>
<gene>
    <name evidence="5" type="primary">WBGene00114066</name>
</gene>
<dbReference type="Proteomes" id="UP000005239">
    <property type="component" value="Unassembled WGS sequence"/>
</dbReference>
<feature type="compositionally biased region" description="Basic and acidic residues" evidence="4">
    <location>
        <begin position="52"/>
        <end position="61"/>
    </location>
</feature>
<feature type="compositionally biased region" description="Low complexity" evidence="4">
    <location>
        <begin position="115"/>
        <end position="127"/>
    </location>
</feature>
<feature type="region of interest" description="Disordered" evidence="4">
    <location>
        <begin position="1"/>
        <end position="170"/>
    </location>
</feature>
<feature type="compositionally biased region" description="Basic and acidic residues" evidence="4">
    <location>
        <begin position="1930"/>
        <end position="1941"/>
    </location>
</feature>
<feature type="compositionally biased region" description="Basic and acidic residues" evidence="4">
    <location>
        <begin position="1044"/>
        <end position="1080"/>
    </location>
</feature>
<feature type="compositionally biased region" description="Basic and acidic residues" evidence="4">
    <location>
        <begin position="34"/>
        <end position="44"/>
    </location>
</feature>
<dbReference type="GO" id="GO:0006412">
    <property type="term" value="P:translation"/>
    <property type="evidence" value="ECO:0007669"/>
    <property type="project" value="InterPro"/>
</dbReference>
<feature type="compositionally biased region" description="Low complexity" evidence="4">
    <location>
        <begin position="1832"/>
        <end position="1844"/>
    </location>
</feature>
<feature type="compositionally biased region" description="Basic and acidic residues" evidence="4">
    <location>
        <begin position="1470"/>
        <end position="1480"/>
    </location>
</feature>
<feature type="compositionally biased region" description="Basic and acidic residues" evidence="4">
    <location>
        <begin position="700"/>
        <end position="718"/>
    </location>
</feature>
<evidence type="ECO:0000256" key="2">
    <source>
        <dbReference type="ARBA" id="ARBA00023274"/>
    </source>
</evidence>
<feature type="region of interest" description="Disordered" evidence="4">
    <location>
        <begin position="1745"/>
        <end position="1907"/>
    </location>
</feature>
<accession>A0A8R1YGU0</accession>
<dbReference type="GO" id="GO:1990904">
    <property type="term" value="C:ribonucleoprotein complex"/>
    <property type="evidence" value="ECO:0007669"/>
    <property type="project" value="UniProtKB-KW"/>
</dbReference>
<feature type="coiled-coil region" evidence="3">
    <location>
        <begin position="198"/>
        <end position="242"/>
    </location>
</feature>
<reference evidence="5" key="2">
    <citation type="submission" date="2022-06" db="UniProtKB">
        <authorList>
            <consortium name="EnsemblMetazoa"/>
        </authorList>
    </citation>
    <scope>IDENTIFICATION</scope>
    <source>
        <strain evidence="5">PS312</strain>
    </source>
</reference>
<evidence type="ECO:0000256" key="1">
    <source>
        <dbReference type="ARBA" id="ARBA00022980"/>
    </source>
</evidence>
<evidence type="ECO:0000313" key="5">
    <source>
        <dbReference type="EnsemblMetazoa" id="PPA24512.1"/>
    </source>
</evidence>
<evidence type="ECO:0000256" key="3">
    <source>
        <dbReference type="SAM" id="Coils"/>
    </source>
</evidence>
<keyword evidence="1" id="KW-0689">Ribosomal protein</keyword>
<sequence>MDDADDGRGASGAGPSTSREDSAPPTPRKGILKRPSDIRKERDTIFPLYRQSPDRFPDKGPSKIPKLNVTWTGRNEVAIFGDTSDENNTDSEQPHARMFMTPITKRGSADPPSFPISSGTSSSYPAPETAIVTDDDEASTPRRARSEERPGTDLDDVLSVTSSTGSAASSVVGRFVPHCQKRGCNHAHDDIGEYLTPTQRKNKEMTDLKKELRKALQERDEKEQHLSELRERIGEIEKLTEEGHSMSDNHKLLQGKRELEKAFEAERKATEKRHGVRVNQLVQETMQARDEISKLMQQLSELEEKEKERAAKKFADAETATELIDPLYAGIYHAPPMPLSPTSELHPMSPGMSPLNSPAHPFDAQTMQQYVSRETANQLQAYRNEAVVWRSKAAQLELVVRDHLMKTSEQESNLSVELELMRRECERLREMLRERESEGMADSGIENPEASSPLERRRLLQQLHDQQLQQLQAAQDAEAPPPAPGPTPGPSSSGDCLSSACADRKRGLLNENKRLVETIDDLNARLAQSEEGLAVLREQMAEMDGERETFRAGLLEAEKELEIKHAEISAASLSINRIQGEKDTLSKAVTYLEERLQVYQNTMMEHDLVVQDENPAEWRKGFIDPRYKVCVSKRVQTVLTSEALTENEDEFQNIQIKLKALDEEFSAKRADLHDRFGEIEANLLTKTQLTETLSKQLSEAQKEAKHSMEERQRERDEHETAMNRLMTVAERVPVLEARVEQAQREKAELEEKRVIKGGVSGKNIGDSHTENRALSISWNFAKKGGREQTCASCGYPAAKKCVYQWSIKAIRRSTTGTGRMRHLKKIQHRFKNGFREGTVRMAGTKEEFERALEEALSEALNKYTQQSRYWKDKLATIEKQLANAKSETSQVIRERDDQRMKWKVDRCELERKLTSSIGHVELLREKIHTPKKDAECDARPKHVSKYVACRPHTKTRQTEIEKGDLPNIATEDKLIFVQQELATNKKQMHVLQQKLIDCLNEKQEQRFKIRSRVASTDSLLPSGDEKRAVEVQCPSVPRLVSTERSPHPETQDPPRGSGRDEESRDEEKRVEEEERKKDDEKRLKELREARDEIRELSKRLHHAESEKAALSRGEKDRLHTLVKEFDALRSELDQENVRYESEKKWLKQRISNLEASNEELQKTVEGFRTLEQEASEKRIQKRTVDERIRKTYSEPRLVHDEIKNEEEVQRLLREKAVLNKELCRVRELLTRSSARLQQAQQLQLQQPQREATPTSGNASFAELVSDLNTARQDLERVLLTLDRDDDGGDVSEPTATVTTTGASTTSPRRLLKESPETILDIVMTDWKNDEVENLARELKRSRQERESLRLRVDRLSKQMREAAAELEIYRREGRCLSPEGLPLKRQSRSTVDLTREAVDLDECIRWKEKTGTMFRELTRLRNGYNESQSERRDLRVQLAIMRGELELARCQIAELTELDEAGEKRRKMDKAKSEQPECRRSSATSATTREHVRPPRPSRKDDSSRERPPKDPFVRVGGVERAPSEESRVERVSAWVREPSTGSRTRSEERRRRSKSRGEKRRSKGKGSSPFSFVTAAESMGSMPSLPTARVPSSLMSQSWHTAVNSEESEASLRRQSRMVSLREKVSRMNKENKELRERIESFEKEKTAPSQSPNELKDEMDRLKKDNEKLKKDLKERKNSEPTIQLVVDASKTEIDELRDENAALRKSVNELKQKLRTSSASPSARSNKWVEEAARLREENAQLRERLTEQQQRAEAERIREEPRGDGETRLREEVAQLKERLERAERRRFDSFASASLSIPASPTMTQSAHGALSRSLSACARPPRKDAASASGTGASAPSKSARHSPARPTPPPHRPAPSPVVTPRHLAPSSPVASEPPSRPVSAPDPGWCHSASSSDVEGRLREDNSRLAAVLSEENRRLKAALEKMKREGGAEHRSAFSSLDTARDDRQKLQASNERLREAIEQLKREEKPAPPSSELATLKANHDALAAKLACVERERKREAKEKSDLSDRLRLSLTQTELYEKKLREMEEDRREMYLVMFKKGQQAAAMGAKEEQSVDALTEDRIVLKFLHDAFYYFLLNKGDSKEHLQAMMTMLNFTSEQREDVAKKRGVP</sequence>
<dbReference type="Gene3D" id="1.10.287.1490">
    <property type="match status" value="1"/>
</dbReference>
<keyword evidence="6" id="KW-1185">Reference proteome</keyword>
<feature type="compositionally biased region" description="Low complexity" evidence="4">
    <location>
        <begin position="159"/>
        <end position="170"/>
    </location>
</feature>
<keyword evidence="3" id="KW-0175">Coiled coil</keyword>
<feature type="compositionally biased region" description="Polar residues" evidence="4">
    <location>
        <begin position="1594"/>
        <end position="1606"/>
    </location>
</feature>
<feature type="compositionally biased region" description="Basic and acidic residues" evidence="4">
    <location>
        <begin position="1522"/>
        <end position="1531"/>
    </location>
</feature>
<feature type="compositionally biased region" description="Low complexity" evidence="4">
    <location>
        <begin position="1294"/>
        <end position="1306"/>
    </location>
</feature>
<dbReference type="InterPro" id="IPR011331">
    <property type="entry name" value="Ribosomal_eL37/eL43"/>
</dbReference>
<keyword evidence="2" id="KW-0687">Ribonucleoprotein</keyword>
<feature type="compositionally biased region" description="Basic and acidic residues" evidence="4">
    <location>
        <begin position="1656"/>
        <end position="1681"/>
    </location>
</feature>
<dbReference type="FunFam" id="2.20.25.30:FF:000012">
    <property type="entry name" value="Uncharacterized protein"/>
    <property type="match status" value="1"/>
</dbReference>
<name>A0A2A6CEY0_PRIPA</name>
<feature type="coiled-coil region" evidence="3">
    <location>
        <begin position="505"/>
        <end position="546"/>
    </location>
</feature>
<feature type="coiled-coil region" evidence="3">
    <location>
        <begin position="1328"/>
        <end position="1372"/>
    </location>
</feature>
<feature type="compositionally biased region" description="Basic and acidic residues" evidence="4">
    <location>
        <begin position="1745"/>
        <end position="1793"/>
    </location>
</feature>
<protein>
    <submittedName>
        <fullName evidence="5">Ribosomal protein</fullName>
    </submittedName>
</protein>
<feature type="compositionally biased region" description="Low complexity" evidence="4">
    <location>
        <begin position="1866"/>
        <end position="1889"/>
    </location>
</feature>
<dbReference type="Gene3D" id="2.20.25.30">
    <property type="match status" value="1"/>
</dbReference>
<feature type="region of interest" description="Disordered" evidence="4">
    <location>
        <begin position="1283"/>
        <end position="1309"/>
    </location>
</feature>
<feature type="region of interest" description="Disordered" evidence="4">
    <location>
        <begin position="696"/>
        <end position="718"/>
    </location>
</feature>
<organism evidence="5 6">
    <name type="scientific">Pristionchus pacificus</name>
    <name type="common">Parasitic nematode worm</name>
    <dbReference type="NCBI Taxonomy" id="54126"/>
    <lineage>
        <taxon>Eukaryota</taxon>
        <taxon>Metazoa</taxon>
        <taxon>Ecdysozoa</taxon>
        <taxon>Nematoda</taxon>
        <taxon>Chromadorea</taxon>
        <taxon>Rhabditida</taxon>
        <taxon>Rhabditina</taxon>
        <taxon>Diplogasteromorpha</taxon>
        <taxon>Diplogasteroidea</taxon>
        <taxon>Neodiplogasteridae</taxon>
        <taxon>Pristionchus</taxon>
    </lineage>
</organism>
<feature type="compositionally biased region" description="Basic and acidic residues" evidence="4">
    <location>
        <begin position="1621"/>
        <end position="1648"/>
    </location>
</feature>
<evidence type="ECO:0000313" key="6">
    <source>
        <dbReference type="Proteomes" id="UP000005239"/>
    </source>
</evidence>
<feature type="region of interest" description="Disordered" evidence="4">
    <location>
        <begin position="467"/>
        <end position="499"/>
    </location>
</feature>
<feature type="compositionally biased region" description="Basic and acidic residues" evidence="4">
    <location>
        <begin position="1488"/>
        <end position="1513"/>
    </location>
</feature>
<feature type="region of interest" description="Disordered" evidence="4">
    <location>
        <begin position="1018"/>
        <end position="1080"/>
    </location>
</feature>
<feature type="region of interest" description="Disordered" evidence="4">
    <location>
        <begin position="1930"/>
        <end position="1957"/>
    </location>
</feature>
<feature type="compositionally biased region" description="Low complexity" evidence="4">
    <location>
        <begin position="467"/>
        <end position="478"/>
    </location>
</feature>
<reference evidence="6" key="1">
    <citation type="journal article" date="2008" name="Nat. Genet.">
        <title>The Pristionchus pacificus genome provides a unique perspective on nematode lifestyle and parasitism.</title>
        <authorList>
            <person name="Dieterich C."/>
            <person name="Clifton S.W."/>
            <person name="Schuster L.N."/>
            <person name="Chinwalla A."/>
            <person name="Delehaunty K."/>
            <person name="Dinkelacker I."/>
            <person name="Fulton L."/>
            <person name="Fulton R."/>
            <person name="Godfrey J."/>
            <person name="Minx P."/>
            <person name="Mitreva M."/>
            <person name="Roeseler W."/>
            <person name="Tian H."/>
            <person name="Witte H."/>
            <person name="Yang S.P."/>
            <person name="Wilson R.K."/>
            <person name="Sommer R.J."/>
        </authorList>
    </citation>
    <scope>NUCLEOTIDE SEQUENCE [LARGE SCALE GENOMIC DNA]</scope>
    <source>
        <strain evidence="6">PS312</strain>
    </source>
</reference>
<feature type="coiled-coil region" evidence="3">
    <location>
        <begin position="411"/>
        <end position="438"/>
    </location>
</feature>
<dbReference type="GO" id="GO:0003735">
    <property type="term" value="F:structural constituent of ribosome"/>
    <property type="evidence" value="ECO:0007669"/>
    <property type="project" value="InterPro"/>
</dbReference>
<dbReference type="GO" id="GO:0005840">
    <property type="term" value="C:ribosome"/>
    <property type="evidence" value="ECO:0007669"/>
    <property type="project" value="UniProtKB-KW"/>
</dbReference>
<dbReference type="OrthoDB" id="5807119at2759"/>
<feature type="compositionally biased region" description="Basic residues" evidence="4">
    <location>
        <begin position="1552"/>
        <end position="1565"/>
    </location>
</feature>
<dbReference type="PANTHER" id="PTHR23159">
    <property type="entry name" value="CENTROSOMAL PROTEIN 2"/>
    <property type="match status" value="1"/>
</dbReference>
<dbReference type="EnsemblMetazoa" id="PPA24512.1">
    <property type="protein sequence ID" value="PPA24512.1"/>
    <property type="gene ID" value="WBGene00114066"/>
</dbReference>
<feature type="compositionally biased region" description="Pro residues" evidence="4">
    <location>
        <begin position="1852"/>
        <end position="1865"/>
    </location>
</feature>
<feature type="compositionally biased region" description="Pro residues" evidence="4">
    <location>
        <begin position="479"/>
        <end position="489"/>
    </location>
</feature>
<feature type="compositionally biased region" description="Polar residues" evidence="4">
    <location>
        <begin position="1796"/>
        <end position="1812"/>
    </location>
</feature>
<proteinExistence type="predicted"/>
<feature type="compositionally biased region" description="Basic and acidic residues" evidence="4">
    <location>
        <begin position="1948"/>
        <end position="1957"/>
    </location>
</feature>